<evidence type="ECO:0000313" key="1">
    <source>
        <dbReference type="EMBL" id="GLC27508.1"/>
    </source>
</evidence>
<accession>A0AA37VCB6</accession>
<organism evidence="1 2">
    <name type="scientific">Roseisolibacter agri</name>
    <dbReference type="NCBI Taxonomy" id="2014610"/>
    <lineage>
        <taxon>Bacteria</taxon>
        <taxon>Pseudomonadati</taxon>
        <taxon>Gemmatimonadota</taxon>
        <taxon>Gemmatimonadia</taxon>
        <taxon>Gemmatimonadales</taxon>
        <taxon>Gemmatimonadaceae</taxon>
        <taxon>Roseisolibacter</taxon>
    </lineage>
</organism>
<reference evidence="1" key="1">
    <citation type="submission" date="2022-08" db="EMBL/GenBank/DDBJ databases">
        <title>Draft genome sequencing of Roseisolibacter agri AW1220.</title>
        <authorList>
            <person name="Tobiishi Y."/>
            <person name="Tonouchi A."/>
        </authorList>
    </citation>
    <scope>NUCLEOTIDE SEQUENCE</scope>
    <source>
        <strain evidence="1">AW1220</strain>
    </source>
</reference>
<dbReference type="EMBL" id="BRXS01000006">
    <property type="protein sequence ID" value="GLC27508.1"/>
    <property type="molecule type" value="Genomic_DNA"/>
</dbReference>
<dbReference type="AlphaFoldDB" id="A0AA37VCB6"/>
<dbReference type="Proteomes" id="UP001161325">
    <property type="component" value="Unassembled WGS sequence"/>
</dbReference>
<name>A0AA37VCB6_9BACT</name>
<gene>
    <name evidence="1" type="ORF">rosag_40210</name>
</gene>
<sequence length="111" mass="11358">MTSDFAAWVSERAPTPPPLLTSRIAALYDGAPPDDRAAVSAEQCVDAAARAVGALLTDGATSRATALDLLAADALATYAFELASERPQELAALADAAMRRFAALAGPDAAR</sequence>
<evidence type="ECO:0000313" key="2">
    <source>
        <dbReference type="Proteomes" id="UP001161325"/>
    </source>
</evidence>
<proteinExistence type="predicted"/>
<dbReference type="RefSeq" id="WP_284351946.1">
    <property type="nucleotide sequence ID" value="NZ_BRXS01000006.1"/>
</dbReference>
<keyword evidence="2" id="KW-1185">Reference proteome</keyword>
<comment type="caution">
    <text evidence="1">The sequence shown here is derived from an EMBL/GenBank/DDBJ whole genome shotgun (WGS) entry which is preliminary data.</text>
</comment>
<protein>
    <submittedName>
        <fullName evidence="1">Uncharacterized protein</fullName>
    </submittedName>
</protein>